<dbReference type="GO" id="GO:0009617">
    <property type="term" value="P:response to bacterium"/>
    <property type="evidence" value="ECO:0007669"/>
    <property type="project" value="TreeGrafter"/>
</dbReference>
<dbReference type="InterPro" id="IPR013783">
    <property type="entry name" value="Ig-like_fold"/>
</dbReference>
<dbReference type="Gene3D" id="2.60.40.10">
    <property type="entry name" value="Immunoglobulins"/>
    <property type="match status" value="2"/>
</dbReference>
<evidence type="ECO:0000256" key="1">
    <source>
        <dbReference type="ARBA" id="ARBA00004236"/>
    </source>
</evidence>
<dbReference type="InterPro" id="IPR003599">
    <property type="entry name" value="Ig_sub"/>
</dbReference>
<evidence type="ECO:0000256" key="2">
    <source>
        <dbReference type="ARBA" id="ARBA00022475"/>
    </source>
</evidence>
<name>A0A3B4TDL6_SERDU</name>
<dbReference type="SUPFAM" id="SSF48726">
    <property type="entry name" value="Immunoglobulin"/>
    <property type="match status" value="2"/>
</dbReference>
<dbReference type="GeneTree" id="ENSGT00950000182968"/>
<keyword evidence="5" id="KW-0472">Membrane</keyword>
<dbReference type="InterPro" id="IPR052051">
    <property type="entry name" value="TCR_complex_component"/>
</dbReference>
<keyword evidence="6" id="KW-1015">Disulfide bond</keyword>
<organism evidence="10 11">
    <name type="scientific">Seriola dumerili</name>
    <name type="common">Greater amberjack</name>
    <name type="synonym">Caranx dumerili</name>
    <dbReference type="NCBI Taxonomy" id="41447"/>
    <lineage>
        <taxon>Eukaryota</taxon>
        <taxon>Metazoa</taxon>
        <taxon>Chordata</taxon>
        <taxon>Craniata</taxon>
        <taxon>Vertebrata</taxon>
        <taxon>Euteleostomi</taxon>
        <taxon>Actinopterygii</taxon>
        <taxon>Neopterygii</taxon>
        <taxon>Teleostei</taxon>
        <taxon>Neoteleostei</taxon>
        <taxon>Acanthomorphata</taxon>
        <taxon>Carangaria</taxon>
        <taxon>Carangiformes</taxon>
        <taxon>Carangidae</taxon>
        <taxon>Seriola</taxon>
    </lineage>
</organism>
<evidence type="ECO:0000313" key="11">
    <source>
        <dbReference type="Proteomes" id="UP000261420"/>
    </source>
</evidence>
<evidence type="ECO:0000256" key="8">
    <source>
        <dbReference type="SAM" id="SignalP"/>
    </source>
</evidence>
<evidence type="ECO:0000256" key="7">
    <source>
        <dbReference type="ARBA" id="ARBA00023180"/>
    </source>
</evidence>
<reference evidence="10" key="1">
    <citation type="submission" date="2025-08" db="UniProtKB">
        <authorList>
            <consortium name="Ensembl"/>
        </authorList>
    </citation>
    <scope>IDENTIFICATION</scope>
</reference>
<dbReference type="PANTHER" id="PTHR19433:SF133">
    <property type="entry name" value="IMMUNE-TYPE RECEPTOR 5 PRECURSOR-RELATED"/>
    <property type="match status" value="1"/>
</dbReference>
<dbReference type="PANTHER" id="PTHR19433">
    <property type="entry name" value="T-CELL RECEPTOR ALPHA CHAIN V REGION-RELATED"/>
    <property type="match status" value="1"/>
</dbReference>
<evidence type="ECO:0000256" key="3">
    <source>
        <dbReference type="ARBA" id="ARBA00022729"/>
    </source>
</evidence>
<accession>A0A3B4TDL6</accession>
<comment type="subcellular location">
    <subcellularLocation>
        <location evidence="1">Cell membrane</location>
    </subcellularLocation>
</comment>
<evidence type="ECO:0000256" key="4">
    <source>
        <dbReference type="ARBA" id="ARBA00022859"/>
    </source>
</evidence>
<dbReference type="Proteomes" id="UP000261420">
    <property type="component" value="Unplaced"/>
</dbReference>
<protein>
    <submittedName>
        <fullName evidence="10">Uncharacterized LOC111232759</fullName>
    </submittedName>
</protein>
<evidence type="ECO:0000256" key="5">
    <source>
        <dbReference type="ARBA" id="ARBA00023136"/>
    </source>
</evidence>
<dbReference type="InterPro" id="IPR013106">
    <property type="entry name" value="Ig_V-set"/>
</dbReference>
<feature type="signal peptide" evidence="8">
    <location>
        <begin position="1"/>
        <end position="16"/>
    </location>
</feature>
<keyword evidence="7" id="KW-0325">Glycoprotein</keyword>
<keyword evidence="11" id="KW-1185">Reference proteome</keyword>
<keyword evidence="3 8" id="KW-0732">Signal</keyword>
<dbReference type="GO" id="GO:0002376">
    <property type="term" value="P:immune system process"/>
    <property type="evidence" value="ECO:0007669"/>
    <property type="project" value="UniProtKB-KW"/>
</dbReference>
<dbReference type="Ensembl" id="ENSSDUT00000004316.1">
    <property type="protein sequence ID" value="ENSSDUP00000004221.1"/>
    <property type="gene ID" value="ENSSDUG00000003103.1"/>
</dbReference>
<reference evidence="10" key="2">
    <citation type="submission" date="2025-09" db="UniProtKB">
        <authorList>
            <consortium name="Ensembl"/>
        </authorList>
    </citation>
    <scope>IDENTIFICATION</scope>
</reference>
<dbReference type="InterPro" id="IPR036179">
    <property type="entry name" value="Ig-like_dom_sf"/>
</dbReference>
<feature type="domain" description="Immunoglobulin" evidence="9">
    <location>
        <begin position="22"/>
        <end position="117"/>
    </location>
</feature>
<dbReference type="Pfam" id="PF07686">
    <property type="entry name" value="V-set"/>
    <property type="match status" value="1"/>
</dbReference>
<keyword evidence="4" id="KW-0391">Immunity</keyword>
<dbReference type="GO" id="GO:0005886">
    <property type="term" value="C:plasma membrane"/>
    <property type="evidence" value="ECO:0007669"/>
    <property type="project" value="UniProtKB-SubCell"/>
</dbReference>
<feature type="chain" id="PRO_5017335944" evidence="8">
    <location>
        <begin position="17"/>
        <end position="297"/>
    </location>
</feature>
<evidence type="ECO:0000259" key="9">
    <source>
        <dbReference type="SMART" id="SM00409"/>
    </source>
</evidence>
<dbReference type="AlphaFoldDB" id="A0A3B4TDL6"/>
<keyword evidence="2" id="KW-1003">Cell membrane</keyword>
<proteinExistence type="predicted"/>
<sequence length="297" mass="32724">MLIILYLLLMLKVGRCTDKQIFETKTVCVGDNVTLTCARKGSGSLFWIRIVSGNFPQVLGKTYSLESVDPRFRVTEELGTFVLSIKKAKLSDATVYFCMKIHQQNFIFLNGTDLRVEGKHIPTPDPVHTEASVSLQFSTLSDSETKLCPEEKCVCCFGAGAESHPSFNYTQGNSVCGYDKNPEGLSTKKCICTFLKNVTSSDAGTYHCAVSTCEQIISGNGSKLDTNGNCIIFLHNEEINICVCLMMVLFTDEDSLVYSAPTFTSRQARASKAGTRDTKTAEEESIYTDVRALGLDR</sequence>
<evidence type="ECO:0000256" key="6">
    <source>
        <dbReference type="ARBA" id="ARBA00023157"/>
    </source>
</evidence>
<evidence type="ECO:0000313" key="10">
    <source>
        <dbReference type="Ensembl" id="ENSSDUP00000004221.1"/>
    </source>
</evidence>
<dbReference type="SMART" id="SM00409">
    <property type="entry name" value="IG"/>
    <property type="match status" value="1"/>
</dbReference>